<organism evidence="1 2">
    <name type="scientific">Amycolatopsis minnesotensis</name>
    <dbReference type="NCBI Taxonomy" id="337894"/>
    <lineage>
        <taxon>Bacteria</taxon>
        <taxon>Bacillati</taxon>
        <taxon>Actinomycetota</taxon>
        <taxon>Actinomycetes</taxon>
        <taxon>Pseudonocardiales</taxon>
        <taxon>Pseudonocardiaceae</taxon>
        <taxon>Amycolatopsis</taxon>
    </lineage>
</organism>
<sequence>MTAIDRAQPSTVSTMDVYRQWWLHDARWYQGVAKRFGHEAANEINAEAMRYVAEHVGRLVRKRAGGKPPGDIDELRDRYESCSDAMFPAELRDGAISVAGDDLVELTMRRNFAVTMVRMAGSLDGYECPCTGIHAGWSAGLGVRLTENCATSCLRHGDAECRLLMRKGE</sequence>
<reference evidence="2" key="1">
    <citation type="journal article" date="2019" name="Int. J. Syst. Evol. Microbiol.">
        <title>The Global Catalogue of Microorganisms (GCM) 10K type strain sequencing project: providing services to taxonomists for standard genome sequencing and annotation.</title>
        <authorList>
            <consortium name="The Broad Institute Genomics Platform"/>
            <consortium name="The Broad Institute Genome Sequencing Center for Infectious Disease"/>
            <person name="Wu L."/>
            <person name="Ma J."/>
        </authorList>
    </citation>
    <scope>NUCLEOTIDE SEQUENCE [LARGE SCALE GENOMIC DNA]</scope>
    <source>
        <strain evidence="2">JCM 14545</strain>
    </source>
</reference>
<dbReference type="Proteomes" id="UP001501116">
    <property type="component" value="Unassembled WGS sequence"/>
</dbReference>
<evidence type="ECO:0008006" key="3">
    <source>
        <dbReference type="Google" id="ProtNLM"/>
    </source>
</evidence>
<dbReference type="EMBL" id="BAAANN010000001">
    <property type="protein sequence ID" value="GAA1939750.1"/>
    <property type="molecule type" value="Genomic_DNA"/>
</dbReference>
<name>A0ABP5BBF3_9PSEU</name>
<keyword evidence="2" id="KW-1185">Reference proteome</keyword>
<evidence type="ECO:0000313" key="1">
    <source>
        <dbReference type="EMBL" id="GAA1939750.1"/>
    </source>
</evidence>
<dbReference type="RefSeq" id="WP_344412591.1">
    <property type="nucleotide sequence ID" value="NZ_BAAANN010000001.1"/>
</dbReference>
<proteinExistence type="predicted"/>
<accession>A0ABP5BBF3</accession>
<comment type="caution">
    <text evidence="1">The sequence shown here is derived from an EMBL/GenBank/DDBJ whole genome shotgun (WGS) entry which is preliminary data.</text>
</comment>
<evidence type="ECO:0000313" key="2">
    <source>
        <dbReference type="Proteomes" id="UP001501116"/>
    </source>
</evidence>
<gene>
    <name evidence="1" type="ORF">GCM10009754_03600</name>
</gene>
<protein>
    <recommendedName>
        <fullName evidence="3">4-vinyl reductase 4VR domain-containing protein</fullName>
    </recommendedName>
</protein>